<protein>
    <submittedName>
        <fullName evidence="2">Abortive phage resistance protein</fullName>
    </submittedName>
</protein>
<organism evidence="2 3">
    <name type="scientific">Vreelandella alkaliphila</name>
    <dbReference type="NCBI Taxonomy" id="272774"/>
    <lineage>
        <taxon>Bacteria</taxon>
        <taxon>Pseudomonadati</taxon>
        <taxon>Pseudomonadota</taxon>
        <taxon>Gammaproteobacteria</taxon>
        <taxon>Oceanospirillales</taxon>
        <taxon>Halomonadaceae</taxon>
        <taxon>Vreelandella</taxon>
    </lineage>
</organism>
<evidence type="ECO:0000313" key="3">
    <source>
        <dbReference type="Proteomes" id="UP000218675"/>
    </source>
</evidence>
<evidence type="ECO:0000313" key="2">
    <source>
        <dbReference type="EMBL" id="PAU72456.1"/>
    </source>
</evidence>
<evidence type="ECO:0000259" key="1">
    <source>
        <dbReference type="Pfam" id="PF14355"/>
    </source>
</evidence>
<accession>A0ABX4HKJ8</accession>
<gene>
    <name evidence="2" type="ORF">CK497_04855</name>
</gene>
<dbReference type="Pfam" id="PF14355">
    <property type="entry name" value="Abi_C"/>
    <property type="match status" value="1"/>
</dbReference>
<dbReference type="Proteomes" id="UP000218675">
    <property type="component" value="Unassembled WGS sequence"/>
</dbReference>
<reference evidence="2 3" key="1">
    <citation type="submission" date="2017-08" db="EMBL/GenBank/DDBJ databases">
        <title>Halomonas binhaiensis sp. nov., isolated from saline alkaline soil.</title>
        <authorList>
            <person name="Wang D."/>
            <person name="Zhang G."/>
        </authorList>
    </citation>
    <scope>NUCLEOTIDE SEQUENCE [LARGE SCALE GENOMIC DNA]</scope>
    <source>
        <strain evidence="2 3">WN018</strain>
    </source>
</reference>
<dbReference type="InterPro" id="IPR026001">
    <property type="entry name" value="Abi-like_C"/>
</dbReference>
<name>A0ABX4HKJ8_9GAMM</name>
<dbReference type="RefSeq" id="WP_095602913.1">
    <property type="nucleotide sequence ID" value="NZ_NSKA01000002.1"/>
</dbReference>
<comment type="caution">
    <text evidence="2">The sequence shown here is derived from an EMBL/GenBank/DDBJ whole genome shotgun (WGS) entry which is preliminary data.</text>
</comment>
<dbReference type="EMBL" id="NSKA01000002">
    <property type="protein sequence ID" value="PAU72456.1"/>
    <property type="molecule type" value="Genomic_DNA"/>
</dbReference>
<feature type="domain" description="Abortive infection protein-like C-terminal" evidence="1">
    <location>
        <begin position="162"/>
        <end position="238"/>
    </location>
</feature>
<proteinExistence type="predicted"/>
<sequence>MDRQFLLEQAESMQNMMVDRATGGSPSDFEYAKIRSSLLSDAGITPLVPQMVKTCRSIGQFWAFIKKIDQYEPRRQYIWNKFRPLLDKLEEVGAPSDSAIGEILEKFDSAHVHAAWQKTLDRRASDPEGAITMAKTLVESVCKHVIEQVEGQEYTGKSDDLPALYRKASLALNLSPEQHMEEIFKRILGGCSNIVTGLGELRNKVGDAHGQGSRPIKPKPRHAELAVNLAGTMAAFLIATLEARSDP</sequence>
<keyword evidence="3" id="KW-1185">Reference proteome</keyword>